<evidence type="ECO:0000313" key="2">
    <source>
        <dbReference type="Proteomes" id="UP001062846"/>
    </source>
</evidence>
<proteinExistence type="predicted"/>
<organism evidence="1 2">
    <name type="scientific">Rhododendron molle</name>
    <name type="common">Chinese azalea</name>
    <name type="synonym">Azalea mollis</name>
    <dbReference type="NCBI Taxonomy" id="49168"/>
    <lineage>
        <taxon>Eukaryota</taxon>
        <taxon>Viridiplantae</taxon>
        <taxon>Streptophyta</taxon>
        <taxon>Embryophyta</taxon>
        <taxon>Tracheophyta</taxon>
        <taxon>Spermatophyta</taxon>
        <taxon>Magnoliopsida</taxon>
        <taxon>eudicotyledons</taxon>
        <taxon>Gunneridae</taxon>
        <taxon>Pentapetalae</taxon>
        <taxon>asterids</taxon>
        <taxon>Ericales</taxon>
        <taxon>Ericaceae</taxon>
        <taxon>Ericoideae</taxon>
        <taxon>Rhodoreae</taxon>
        <taxon>Rhododendron</taxon>
    </lineage>
</organism>
<reference evidence="1" key="1">
    <citation type="submission" date="2022-02" db="EMBL/GenBank/DDBJ databases">
        <title>Plant Genome Project.</title>
        <authorList>
            <person name="Zhang R.-G."/>
        </authorList>
    </citation>
    <scope>NUCLEOTIDE SEQUENCE</scope>
    <source>
        <strain evidence="1">AT1</strain>
    </source>
</reference>
<sequence length="105" mass="11380">MFILPFPWFFPLPKHGNRNNLTPYPNDEQNGTAVNNAWKPSSSSKTIAHVEKCHPLSPIKVKTEASPTVGRTVNALPATKQDLTEKIEDANAAAEAGRGGTNLQS</sequence>
<accession>A0ACC0P4S7</accession>
<comment type="caution">
    <text evidence="1">The sequence shown here is derived from an EMBL/GenBank/DDBJ whole genome shotgun (WGS) entry which is preliminary data.</text>
</comment>
<keyword evidence="2" id="KW-1185">Reference proteome</keyword>
<dbReference type="EMBL" id="CM046391">
    <property type="protein sequence ID" value="KAI8560149.1"/>
    <property type="molecule type" value="Genomic_DNA"/>
</dbReference>
<dbReference type="Proteomes" id="UP001062846">
    <property type="component" value="Chromosome 4"/>
</dbReference>
<gene>
    <name evidence="1" type="ORF">RHMOL_Rhmol04G0233400</name>
</gene>
<protein>
    <submittedName>
        <fullName evidence="1">Uncharacterized protein</fullName>
    </submittedName>
</protein>
<name>A0ACC0P4S7_RHOML</name>
<evidence type="ECO:0000313" key="1">
    <source>
        <dbReference type="EMBL" id="KAI8560149.1"/>
    </source>
</evidence>